<evidence type="ECO:0000313" key="3">
    <source>
        <dbReference type="EMBL" id="AGK59086.1"/>
    </source>
</evidence>
<dbReference type="HOGENOM" id="CLU_089963_0_0_5"/>
<dbReference type="PROSITE" id="PS50110">
    <property type="entry name" value="RESPONSE_REGULATORY"/>
    <property type="match status" value="1"/>
</dbReference>
<dbReference type="InterPro" id="IPR036388">
    <property type="entry name" value="WH-like_DNA-bd_sf"/>
</dbReference>
<dbReference type="Pfam" id="PF22029">
    <property type="entry name" value="PhyR_sigma2"/>
    <property type="match status" value="1"/>
</dbReference>
<sequence>MSIAESIAPHLPYLRRYARSLTGSQQSGDNYVAAVLEALIADSSSFDKSLPPRAALYHAFTKVWNSIPVNQEREEQGTAEKSLPERRLESITPLPRQAFLLVSVEGFTTAEAAQILDCTPAHITELLQMAGSEIAEQLSADVLIIEDEPLIAMDLEALVVDIGHRVQGVARTHREAVAEVAKKAPSLVLADIHLADGSSGLEAVNEILETISVPVIFITSFPERLLTGAKPEPVFLITKPFEPAVVKAMISQSLFFGLRSTKAGQRAA</sequence>
<dbReference type="SUPFAM" id="SSF52172">
    <property type="entry name" value="CheY-like"/>
    <property type="match status" value="1"/>
</dbReference>
<name>N0BF77_9HYPH</name>
<evidence type="ECO:0000313" key="4">
    <source>
        <dbReference type="Proteomes" id="UP000005952"/>
    </source>
</evidence>
<dbReference type="Gene3D" id="3.40.50.2300">
    <property type="match status" value="1"/>
</dbReference>
<dbReference type="Gene3D" id="1.10.1740.10">
    <property type="match status" value="1"/>
</dbReference>
<dbReference type="SMART" id="SM00448">
    <property type="entry name" value="REC"/>
    <property type="match status" value="1"/>
</dbReference>
<feature type="modified residue" description="4-aspartylphosphate" evidence="1">
    <location>
        <position position="191"/>
    </location>
</feature>
<dbReference type="EMBL" id="CP005587">
    <property type="protein sequence ID" value="AGK59086.1"/>
    <property type="molecule type" value="Genomic_DNA"/>
</dbReference>
<dbReference type="STRING" id="670307.HYPDE_37073"/>
<dbReference type="RefSeq" id="WP_015599102.1">
    <property type="nucleotide sequence ID" value="NC_021172.1"/>
</dbReference>
<dbReference type="InterPro" id="IPR013324">
    <property type="entry name" value="RNA_pol_sigma_r3/r4-like"/>
</dbReference>
<dbReference type="PIRSF" id="PIRSF036400">
    <property type="entry name" value="RR_Ctr_UCP036400"/>
    <property type="match status" value="1"/>
</dbReference>
<keyword evidence="1" id="KW-0597">Phosphoprotein</keyword>
<dbReference type="SUPFAM" id="SSF88659">
    <property type="entry name" value="Sigma3 and sigma4 domains of RNA polymerase sigma factors"/>
    <property type="match status" value="1"/>
</dbReference>
<protein>
    <submittedName>
        <fullName evidence="3">Two-component response regulator</fullName>
    </submittedName>
</protein>
<dbReference type="InterPro" id="IPR011006">
    <property type="entry name" value="CheY-like_superfamily"/>
</dbReference>
<dbReference type="InterPro" id="IPR053866">
    <property type="entry name" value="PhyR_sigma2"/>
</dbReference>
<evidence type="ECO:0000256" key="1">
    <source>
        <dbReference type="PROSITE-ProRule" id="PRU00169"/>
    </source>
</evidence>
<keyword evidence="4" id="KW-1185">Reference proteome</keyword>
<feature type="domain" description="Response regulatory" evidence="2">
    <location>
        <begin position="141"/>
        <end position="254"/>
    </location>
</feature>
<dbReference type="CDD" id="cd17540">
    <property type="entry name" value="REC_PhyR"/>
    <property type="match status" value="1"/>
</dbReference>
<dbReference type="InterPro" id="IPR014605">
    <property type="entry name" value="Sig_resp-reg_PhyR"/>
</dbReference>
<dbReference type="Pfam" id="PF00072">
    <property type="entry name" value="Response_reg"/>
    <property type="match status" value="1"/>
</dbReference>
<gene>
    <name evidence="3" type="ORF">HYPDE_37073</name>
</gene>
<dbReference type="GO" id="GO:0000160">
    <property type="term" value="P:phosphorelay signal transduction system"/>
    <property type="evidence" value="ECO:0007669"/>
    <property type="project" value="InterPro"/>
</dbReference>
<dbReference type="KEGG" id="hdt:HYPDE_37073"/>
<organism evidence="3 4">
    <name type="scientific">Hyphomicrobium denitrificans 1NES1</name>
    <dbReference type="NCBI Taxonomy" id="670307"/>
    <lineage>
        <taxon>Bacteria</taxon>
        <taxon>Pseudomonadati</taxon>
        <taxon>Pseudomonadota</taxon>
        <taxon>Alphaproteobacteria</taxon>
        <taxon>Hyphomicrobiales</taxon>
        <taxon>Hyphomicrobiaceae</taxon>
        <taxon>Hyphomicrobium</taxon>
    </lineage>
</organism>
<dbReference type="NCBIfam" id="NF006623">
    <property type="entry name" value="PRK09191.1"/>
    <property type="match status" value="1"/>
</dbReference>
<dbReference type="Pfam" id="PF22233">
    <property type="entry name" value="PhyR_sigma-like"/>
    <property type="match status" value="1"/>
</dbReference>
<dbReference type="Proteomes" id="UP000005952">
    <property type="component" value="Chromosome"/>
</dbReference>
<accession>N0BF77</accession>
<dbReference type="AlphaFoldDB" id="N0BF77"/>
<dbReference type="eggNOG" id="COG0784">
    <property type="taxonomic scope" value="Bacteria"/>
</dbReference>
<dbReference type="eggNOG" id="COG1595">
    <property type="taxonomic scope" value="Bacteria"/>
</dbReference>
<reference evidence="3 4" key="1">
    <citation type="journal article" date="2013" name="Genome Announc.">
        <title>Genome sequences for three denitrifying bacterial strains isolated from a uranium- and nitrate-contaminated subsurface environment.</title>
        <authorList>
            <person name="Venkatramanan R."/>
            <person name="Prakash O."/>
            <person name="Woyke T."/>
            <person name="Chain P."/>
            <person name="Goodwin L.A."/>
            <person name="Watson D."/>
            <person name="Brooks S."/>
            <person name="Kostka J.E."/>
            <person name="Green S.J."/>
        </authorList>
    </citation>
    <scope>NUCLEOTIDE SEQUENCE [LARGE SCALE GENOMIC DNA]</scope>
    <source>
        <strain evidence="3 4">1NES1</strain>
    </source>
</reference>
<dbReference type="InterPro" id="IPR001789">
    <property type="entry name" value="Sig_transdc_resp-reg_receiver"/>
</dbReference>
<dbReference type="InterPro" id="IPR053867">
    <property type="entry name" value="PhyR_sigma4"/>
</dbReference>
<dbReference type="Gene3D" id="1.10.10.10">
    <property type="entry name" value="Winged helix-like DNA-binding domain superfamily/Winged helix DNA-binding domain"/>
    <property type="match status" value="1"/>
</dbReference>
<proteinExistence type="predicted"/>
<evidence type="ECO:0000259" key="2">
    <source>
        <dbReference type="PROSITE" id="PS50110"/>
    </source>
</evidence>
<dbReference type="OrthoDB" id="9786101at2"/>